<keyword evidence="12" id="KW-0325">Glycoprotein</keyword>
<accession>A0A1G7DK26</accession>
<sequence length="1169" mass="134775">MRLFFSLLFVICYVTCNAQEKNSLLWEISGNGLKQSSYLYGTMHVSKKIAFRLDDVFYEALNSSAVIALESDPSTWLENEDSMGFGFGESFMAKGFYTNAFKIDNPQKVEISSYLGFEDQMINNILYRSDGTSQNFEEDTYLDMFIYQAGKKFNKPVIALEDLEESTALVGRASFNSLKEKPAEWLQKKMQQQEPLQLLQDAYRERNINLLDSIDKGMYTPYYLENMLYTRNSNMATKLDSLITHSKVFAGIGAAHLPGEHGVIALLRKKGYTVKALTSKTSSKGATLKEEFEDKIKENNYIYQSVDDSLFSVSLPNKLYPIAEFSNTFYVSPDLANGSFFTVNRIPTYSYLKKDDLYSIEDIDQLLFENIPGKIESKSRISKNGFEGIDVKNLLKNGEHQRYQIFVTPLEIIIFKMGGQGTFVQQYSDTIFNSLQFKTITNTMKKVSSVYDDFEVAMPSNYTFTNTKRTGNRFIQGVDLKNNTYRFLKKATLHDYNYIEEDSFELKQIQHRFYQNLDLEGIYKDFTNNSLKSFAATDTLSGEKLHLITKIRGDEYYLLGILTTKDEDAASYFDSFKIKPTIYKETFSKVKDTALFFTTVTSIKPPLFVVNSNGYNKKEIKPYNAYTKRSVYQNKNNEAITVQLNKSHDFLMFSSIDSVWSLRKKLYAHKKFNTSHEKITHGENGYSEFEITLTDTASTRGILIKNVLKGGALYEMQAVIDTVSKPSKFIREFFDNFKPLDTILGKDILADKTNQFFKALRSNDSIVINGYPFIQFEKKHIDSLKNIITEFDFKESQKNIQSYLIEQLAAIDESETIDFYTDFYQKSYNNSSSQTKVLQAITKKSTTESAEQLLELMAVDLPLVSSSYEIYQIFKPYMDSLPLAKKLYPEILDYSAIEEYKSSIFSLLAKLKAEGLIKPSSYKKYRKQMLNDAKIQLKRELGKSSKRNTNQYYDNLYVSSKSSVLEDYVQLLHPFSKEKDVQLFFEKLDLLEDADIQTTKAALLAHTPNAINNEALHALAENMESRNLLFTKLKAVGKLSLFPSPYKTQKHLAEAQLFDRKNIDKEKDSVLFIAKKEITYRDKAYVGYLFKHSDGSDYDKNFKMYIAVYELSDQLKAKPFYKNSGYRIEDTDTDQEIADVVIEEFLLRERPRAEVYRPNQGNNFGYYDY</sequence>
<proteinExistence type="predicted"/>
<keyword evidence="7" id="KW-0732">Signal</keyword>
<keyword evidence="14" id="KW-1185">Reference proteome</keyword>
<evidence type="ECO:0000256" key="10">
    <source>
        <dbReference type="ARBA" id="ARBA00023049"/>
    </source>
</evidence>
<evidence type="ECO:0000256" key="7">
    <source>
        <dbReference type="ARBA" id="ARBA00022729"/>
    </source>
</evidence>
<evidence type="ECO:0000313" key="14">
    <source>
        <dbReference type="Proteomes" id="UP000182114"/>
    </source>
</evidence>
<dbReference type="EMBL" id="FNBD01000001">
    <property type="protein sequence ID" value="SDE51446.1"/>
    <property type="molecule type" value="Genomic_DNA"/>
</dbReference>
<gene>
    <name evidence="13" type="ORF">SAMN04487992_101598</name>
</gene>
<dbReference type="PANTHER" id="PTHR31120:SF6">
    <property type="entry name" value="METALLOPROTEASE TIKI HOMOLOG"/>
    <property type="match status" value="1"/>
</dbReference>
<keyword evidence="10" id="KW-0482">Metalloprotease</keyword>
<dbReference type="GO" id="GO:0030178">
    <property type="term" value="P:negative regulation of Wnt signaling pathway"/>
    <property type="evidence" value="ECO:0007669"/>
    <property type="project" value="InterPro"/>
</dbReference>
<keyword evidence="9" id="KW-1133">Transmembrane helix</keyword>
<organism evidence="13 14">
    <name type="scientific">Cellulophaga baltica</name>
    <dbReference type="NCBI Taxonomy" id="76594"/>
    <lineage>
        <taxon>Bacteria</taxon>
        <taxon>Pseudomonadati</taxon>
        <taxon>Bacteroidota</taxon>
        <taxon>Flavobacteriia</taxon>
        <taxon>Flavobacteriales</taxon>
        <taxon>Flavobacteriaceae</taxon>
        <taxon>Cellulophaga</taxon>
    </lineage>
</organism>
<evidence type="ECO:0000256" key="5">
    <source>
        <dbReference type="ARBA" id="ARBA00022692"/>
    </source>
</evidence>
<dbReference type="Pfam" id="PF01963">
    <property type="entry name" value="TraB_PrgY_gumN"/>
    <property type="match status" value="1"/>
</dbReference>
<dbReference type="InterPro" id="IPR002816">
    <property type="entry name" value="TraB/PrgY/GumN_fam"/>
</dbReference>
<evidence type="ECO:0000256" key="4">
    <source>
        <dbReference type="ARBA" id="ARBA00022670"/>
    </source>
</evidence>
<keyword evidence="4" id="KW-0645">Protease</keyword>
<dbReference type="GO" id="GO:0046872">
    <property type="term" value="F:metal ion binding"/>
    <property type="evidence" value="ECO:0007669"/>
    <property type="project" value="UniProtKB-KW"/>
</dbReference>
<dbReference type="InterPro" id="IPR040230">
    <property type="entry name" value="TIKI1/2-like"/>
</dbReference>
<dbReference type="AlphaFoldDB" id="A0A1G7DK26"/>
<dbReference type="GO" id="GO:0006508">
    <property type="term" value="P:proteolysis"/>
    <property type="evidence" value="ECO:0007669"/>
    <property type="project" value="UniProtKB-KW"/>
</dbReference>
<keyword evidence="11" id="KW-0472">Membrane</keyword>
<evidence type="ECO:0000256" key="3">
    <source>
        <dbReference type="ARBA" id="ARBA00004479"/>
    </source>
</evidence>
<keyword evidence="5" id="KW-0812">Transmembrane</keyword>
<comment type="subcellular location">
    <subcellularLocation>
        <location evidence="3">Membrane</location>
        <topology evidence="3">Single-pass type I membrane protein</topology>
    </subcellularLocation>
</comment>
<dbReference type="GO" id="GO:0004222">
    <property type="term" value="F:metalloendopeptidase activity"/>
    <property type="evidence" value="ECO:0007669"/>
    <property type="project" value="TreeGrafter"/>
</dbReference>
<keyword evidence="8" id="KW-0378">Hydrolase</keyword>
<dbReference type="Proteomes" id="UP000182114">
    <property type="component" value="Unassembled WGS sequence"/>
</dbReference>
<evidence type="ECO:0000313" key="13">
    <source>
        <dbReference type="EMBL" id="SDE51446.1"/>
    </source>
</evidence>
<evidence type="ECO:0000256" key="6">
    <source>
        <dbReference type="ARBA" id="ARBA00022723"/>
    </source>
</evidence>
<comment type="cofactor">
    <cofactor evidence="2">
        <name>Co(2+)</name>
        <dbReference type="ChEBI" id="CHEBI:48828"/>
    </cofactor>
</comment>
<keyword evidence="6" id="KW-0479">Metal-binding</keyword>
<evidence type="ECO:0000256" key="12">
    <source>
        <dbReference type="ARBA" id="ARBA00023180"/>
    </source>
</evidence>
<evidence type="ECO:0000256" key="2">
    <source>
        <dbReference type="ARBA" id="ARBA00001941"/>
    </source>
</evidence>
<dbReference type="eggNOG" id="COG3735">
    <property type="taxonomic scope" value="Bacteria"/>
</dbReference>
<evidence type="ECO:0000256" key="8">
    <source>
        <dbReference type="ARBA" id="ARBA00022801"/>
    </source>
</evidence>
<dbReference type="PANTHER" id="PTHR31120">
    <property type="entry name" value="METALLOPROTEASE TIKI"/>
    <property type="match status" value="1"/>
</dbReference>
<protein>
    <submittedName>
        <fullName evidence="13">Uncharacterized conserved protein YbaP, TraB family</fullName>
    </submittedName>
</protein>
<evidence type="ECO:0000256" key="11">
    <source>
        <dbReference type="ARBA" id="ARBA00023136"/>
    </source>
</evidence>
<evidence type="ECO:0000256" key="9">
    <source>
        <dbReference type="ARBA" id="ARBA00022989"/>
    </source>
</evidence>
<name>A0A1G7DK26_9FLAO</name>
<dbReference type="GO" id="GO:0016020">
    <property type="term" value="C:membrane"/>
    <property type="evidence" value="ECO:0007669"/>
    <property type="project" value="UniProtKB-SubCell"/>
</dbReference>
<comment type="cofactor">
    <cofactor evidence="1">
        <name>Mn(2+)</name>
        <dbReference type="ChEBI" id="CHEBI:29035"/>
    </cofactor>
</comment>
<dbReference type="RefSeq" id="WP_074537316.1">
    <property type="nucleotide sequence ID" value="NZ_FNBD01000001.1"/>
</dbReference>
<evidence type="ECO:0000256" key="1">
    <source>
        <dbReference type="ARBA" id="ARBA00001936"/>
    </source>
</evidence>
<dbReference type="CDD" id="cd14789">
    <property type="entry name" value="Tiki"/>
    <property type="match status" value="1"/>
</dbReference>
<reference evidence="14" key="1">
    <citation type="submission" date="2016-10" db="EMBL/GenBank/DDBJ databases">
        <authorList>
            <person name="Varghese N."/>
            <person name="Submissions S."/>
        </authorList>
    </citation>
    <scope>NUCLEOTIDE SEQUENCE [LARGE SCALE GENOMIC DNA]</scope>
    <source>
        <strain evidence="14">DSM 24729</strain>
    </source>
</reference>